<evidence type="ECO:0000256" key="2">
    <source>
        <dbReference type="SAM" id="SignalP"/>
    </source>
</evidence>
<evidence type="ECO:0000256" key="1">
    <source>
        <dbReference type="SAM" id="MobiDB-lite"/>
    </source>
</evidence>
<comment type="caution">
    <text evidence="3">The sequence shown here is derived from an EMBL/GenBank/DDBJ whole genome shotgun (WGS) entry which is preliminary data.</text>
</comment>
<proteinExistence type="predicted"/>
<dbReference type="RefSeq" id="WP_132703972.1">
    <property type="nucleotide sequence ID" value="NZ_SMGI01000001.1"/>
</dbReference>
<dbReference type="Proteomes" id="UP000295714">
    <property type="component" value="Unassembled WGS sequence"/>
</dbReference>
<feature type="signal peptide" evidence="2">
    <location>
        <begin position="1"/>
        <end position="19"/>
    </location>
</feature>
<feature type="compositionally biased region" description="Basic and acidic residues" evidence="1">
    <location>
        <begin position="156"/>
        <end position="165"/>
    </location>
</feature>
<organism evidence="3 4">
    <name type="scientific">Winogradskyella wandonensis</name>
    <dbReference type="NCBI Taxonomy" id="1442586"/>
    <lineage>
        <taxon>Bacteria</taxon>
        <taxon>Pseudomonadati</taxon>
        <taxon>Bacteroidota</taxon>
        <taxon>Flavobacteriia</taxon>
        <taxon>Flavobacteriales</taxon>
        <taxon>Flavobacteriaceae</taxon>
        <taxon>Winogradskyella</taxon>
    </lineage>
</organism>
<dbReference type="AlphaFoldDB" id="A0A4R1KXP8"/>
<feature type="chain" id="PRO_5020443941" description="LTXXQ motif family protein" evidence="2">
    <location>
        <begin position="20"/>
        <end position="165"/>
    </location>
</feature>
<gene>
    <name evidence="3" type="ORF">DFQ05_0908</name>
</gene>
<evidence type="ECO:0008006" key="5">
    <source>
        <dbReference type="Google" id="ProtNLM"/>
    </source>
</evidence>
<sequence length="165" mass="19760">MRKLILLLSLILASNIAEAQFGGQRQNRFNRQPRTSTEPTDTQKEKFKNDMKEKQQEFISKFLLKLDADEFQQEIVKITLTEYFEKLILFNQKTFERQIGKDDALKKMQDEHFADLRSLMSKSDMKKIDDLIEGKNLKELDKEERKKKKRKKRKKEEKEDSKNND</sequence>
<keyword evidence="2" id="KW-0732">Signal</keyword>
<dbReference type="EMBL" id="SMGI01000001">
    <property type="protein sequence ID" value="TCK69387.1"/>
    <property type="molecule type" value="Genomic_DNA"/>
</dbReference>
<feature type="compositionally biased region" description="Basic residues" evidence="1">
    <location>
        <begin position="145"/>
        <end position="155"/>
    </location>
</feature>
<evidence type="ECO:0000313" key="3">
    <source>
        <dbReference type="EMBL" id="TCK69387.1"/>
    </source>
</evidence>
<feature type="compositionally biased region" description="Polar residues" evidence="1">
    <location>
        <begin position="24"/>
        <end position="40"/>
    </location>
</feature>
<feature type="region of interest" description="Disordered" evidence="1">
    <location>
        <begin position="139"/>
        <end position="165"/>
    </location>
</feature>
<name>A0A4R1KXP8_9FLAO</name>
<dbReference type="OrthoDB" id="1135024at2"/>
<keyword evidence="4" id="KW-1185">Reference proteome</keyword>
<protein>
    <recommendedName>
        <fullName evidence="5">LTXXQ motif family protein</fullName>
    </recommendedName>
</protein>
<reference evidence="3 4" key="1">
    <citation type="journal article" date="2015" name="Stand. Genomic Sci.">
        <title>Genomic Encyclopedia of Bacterial and Archaeal Type Strains, Phase III: the genomes of soil and plant-associated and newly described type strains.</title>
        <authorList>
            <person name="Whitman W.B."/>
            <person name="Woyke T."/>
            <person name="Klenk H.P."/>
            <person name="Zhou Y."/>
            <person name="Lilburn T.G."/>
            <person name="Beck B.J."/>
            <person name="De Vos P."/>
            <person name="Vandamme P."/>
            <person name="Eisen J.A."/>
            <person name="Garrity G."/>
            <person name="Hugenholtz P."/>
            <person name="Kyrpides N.C."/>
        </authorList>
    </citation>
    <scope>NUCLEOTIDE SEQUENCE [LARGE SCALE GENOMIC DNA]</scope>
    <source>
        <strain evidence="3 4">CECT 8445</strain>
    </source>
</reference>
<evidence type="ECO:0000313" key="4">
    <source>
        <dbReference type="Proteomes" id="UP000295714"/>
    </source>
</evidence>
<feature type="region of interest" description="Disordered" evidence="1">
    <location>
        <begin position="24"/>
        <end position="47"/>
    </location>
</feature>
<accession>A0A4R1KXP8</accession>